<sequence>MSTPDLPPQSSLVVTVHTDEASGRPKHRISADCHVGNQR</sequence>
<proteinExistence type="predicted"/>
<keyword evidence="3" id="KW-1185">Reference proteome</keyword>
<evidence type="ECO:0000313" key="3">
    <source>
        <dbReference type="Proteomes" id="UP000003179"/>
    </source>
</evidence>
<evidence type="ECO:0000313" key="2">
    <source>
        <dbReference type="EMBL" id="EFS91592.1"/>
    </source>
</evidence>
<evidence type="ECO:0000256" key="1">
    <source>
        <dbReference type="SAM" id="MobiDB-lite"/>
    </source>
</evidence>
<organism evidence="2 3">
    <name type="scientific">Cutibacterium modestum HL044PA1</name>
    <dbReference type="NCBI Taxonomy" id="765109"/>
    <lineage>
        <taxon>Bacteria</taxon>
        <taxon>Bacillati</taxon>
        <taxon>Actinomycetota</taxon>
        <taxon>Actinomycetes</taxon>
        <taxon>Propionibacteriales</taxon>
        <taxon>Propionibacteriaceae</taxon>
        <taxon>Cutibacterium</taxon>
        <taxon>Cutibacterium modestum</taxon>
    </lineage>
</organism>
<feature type="region of interest" description="Disordered" evidence="1">
    <location>
        <begin position="17"/>
        <end position="39"/>
    </location>
</feature>
<accession>A0ABP2K451</accession>
<dbReference type="Proteomes" id="UP000003179">
    <property type="component" value="Unassembled WGS sequence"/>
</dbReference>
<name>A0ABP2K451_9ACTN</name>
<comment type="caution">
    <text evidence="2">The sequence shown here is derived from an EMBL/GenBank/DDBJ whole genome shotgun (WGS) entry which is preliminary data.</text>
</comment>
<reference evidence="2" key="1">
    <citation type="submission" date="2010-08" db="EMBL/GenBank/DDBJ databases">
        <authorList>
            <person name="Weinstock G."/>
            <person name="Sodergren E."/>
            <person name="Clifton S."/>
            <person name="Fulton L."/>
            <person name="Fulton B."/>
            <person name="Courtney L."/>
            <person name="Fronick C."/>
            <person name="Harrison M."/>
            <person name="Strong C."/>
            <person name="Farmer C."/>
            <person name="Delahaunty K."/>
            <person name="Markovic C."/>
            <person name="Hall O."/>
            <person name="Minx P."/>
            <person name="Tomlinson C."/>
            <person name="Mitreva M."/>
            <person name="Hou S."/>
            <person name="Chen J."/>
            <person name="Wollam A."/>
            <person name="Pepin K.H."/>
            <person name="Johnson M."/>
            <person name="Bhonagiri V."/>
            <person name="Zhang X."/>
            <person name="Suruliraj S."/>
            <person name="Warren W."/>
            <person name="Chinwalla A."/>
            <person name="Mardis E.R."/>
            <person name="Wilson R.K."/>
        </authorList>
    </citation>
    <scope>NUCLEOTIDE SEQUENCE [LARGE SCALE GENOMIC DNA]</scope>
    <source>
        <strain evidence="2">HL044PA1</strain>
    </source>
</reference>
<dbReference type="EMBL" id="ADZU01000034">
    <property type="protein sequence ID" value="EFS91592.1"/>
    <property type="molecule type" value="Genomic_DNA"/>
</dbReference>
<protein>
    <submittedName>
        <fullName evidence="2">Uncharacterized protein</fullName>
    </submittedName>
</protein>
<gene>
    <name evidence="2" type="ORF">HMPREF9607_02099</name>
</gene>